<evidence type="ECO:0000256" key="1">
    <source>
        <dbReference type="ARBA" id="ARBA00038232"/>
    </source>
</evidence>
<dbReference type="AlphaFoldDB" id="A0A1M5CR09"/>
<comment type="similarity">
    <text evidence="1">Belongs to the IS150/IS1296 orfA family.</text>
</comment>
<dbReference type="Pfam" id="PF13518">
    <property type="entry name" value="HTH_28"/>
    <property type="match status" value="2"/>
</dbReference>
<dbReference type="GO" id="GO:0043565">
    <property type="term" value="F:sequence-specific DNA binding"/>
    <property type="evidence" value="ECO:0007669"/>
    <property type="project" value="InterPro"/>
</dbReference>
<dbReference type="EMBL" id="FQVI01000044">
    <property type="protein sequence ID" value="SHF57128.1"/>
    <property type="molecule type" value="Genomic_DNA"/>
</dbReference>
<protein>
    <submittedName>
        <fullName evidence="3">Transposase and inactivated derivatives</fullName>
    </submittedName>
</protein>
<dbReference type="PANTHER" id="PTHR33795:SF1">
    <property type="entry name" value="INSERTION ELEMENT IS150 PROTEIN INSJ"/>
    <property type="match status" value="1"/>
</dbReference>
<dbReference type="Gene3D" id="1.10.10.10">
    <property type="entry name" value="Winged helix-like DNA-binding domain superfamily/Winged helix DNA-binding domain"/>
    <property type="match status" value="2"/>
</dbReference>
<dbReference type="Proteomes" id="UP000184245">
    <property type="component" value="Unassembled WGS sequence"/>
</dbReference>
<dbReference type="InterPro" id="IPR010921">
    <property type="entry name" value="Trp_repressor/repl_initiator"/>
</dbReference>
<evidence type="ECO:0000259" key="2">
    <source>
        <dbReference type="Pfam" id="PF13518"/>
    </source>
</evidence>
<name>A0A1M5CR09_9CLOT</name>
<dbReference type="STRING" id="1122155.SAMN02745158_04255"/>
<reference evidence="3 4" key="1">
    <citation type="submission" date="2016-11" db="EMBL/GenBank/DDBJ databases">
        <authorList>
            <person name="Jaros S."/>
            <person name="Januszkiewicz K."/>
            <person name="Wedrychowicz H."/>
        </authorList>
    </citation>
    <scope>NUCLEOTIDE SEQUENCE [LARGE SCALE GENOMIC DNA]</scope>
    <source>
        <strain evidence="3 4">DSM 17459</strain>
    </source>
</reference>
<accession>A0A1M5CR09</accession>
<sequence length="165" mass="18848">MSGKRIYSDELKLEILQRYQKGDIGLMALAEKYHVNKADIQKWKAAYAEHGIEGLTVKNGTYTGDFKIAVVEYMHNTGTSMRQTTAHFNIPTPKSVSAWERIYYEEGKEALYEERRGRASKMGAKKTGKAKKAAKKIKEFPGYFSDNSPKCQRCYSRKRCMAKGE</sequence>
<dbReference type="InterPro" id="IPR036388">
    <property type="entry name" value="WH-like_DNA-bd_sf"/>
</dbReference>
<proteinExistence type="inferred from homology"/>
<keyword evidence="4" id="KW-1185">Reference proteome</keyword>
<dbReference type="SUPFAM" id="SSF48295">
    <property type="entry name" value="TrpR-like"/>
    <property type="match status" value="2"/>
</dbReference>
<feature type="domain" description="Insertion element IS150 protein InsJ-like helix-turn-helix" evidence="2">
    <location>
        <begin position="66"/>
        <end position="118"/>
    </location>
</feature>
<organism evidence="3 4">
    <name type="scientific">Lactonifactor longoviformis DSM 17459</name>
    <dbReference type="NCBI Taxonomy" id="1122155"/>
    <lineage>
        <taxon>Bacteria</taxon>
        <taxon>Bacillati</taxon>
        <taxon>Bacillota</taxon>
        <taxon>Clostridia</taxon>
        <taxon>Eubacteriales</taxon>
        <taxon>Clostridiaceae</taxon>
        <taxon>Lactonifactor</taxon>
    </lineage>
</organism>
<gene>
    <name evidence="3" type="ORF">SAMN02745158_04255</name>
</gene>
<dbReference type="InterPro" id="IPR052057">
    <property type="entry name" value="IS150/IS1296_orfA-like"/>
</dbReference>
<dbReference type="InterPro" id="IPR055247">
    <property type="entry name" value="InsJ-like_HTH"/>
</dbReference>
<evidence type="ECO:0000313" key="3">
    <source>
        <dbReference type="EMBL" id="SHF57128.1"/>
    </source>
</evidence>
<evidence type="ECO:0000313" key="4">
    <source>
        <dbReference type="Proteomes" id="UP000184245"/>
    </source>
</evidence>
<dbReference type="PANTHER" id="PTHR33795">
    <property type="entry name" value="INSERTION ELEMENT IS150 PROTEIN INSJ"/>
    <property type="match status" value="1"/>
</dbReference>
<feature type="domain" description="Insertion element IS150 protein InsJ-like helix-turn-helix" evidence="2">
    <location>
        <begin position="12"/>
        <end position="55"/>
    </location>
</feature>